<dbReference type="InterPro" id="IPR047589">
    <property type="entry name" value="DUF11_rpt"/>
</dbReference>
<dbReference type="Gene3D" id="2.60.40.3440">
    <property type="match status" value="2"/>
</dbReference>
<reference evidence="7" key="1">
    <citation type="journal article" date="2019" name="Int. J. Syst. Evol. Microbiol.">
        <title>The Global Catalogue of Microorganisms (GCM) 10K type strain sequencing project: providing services to taxonomists for standard genome sequencing and annotation.</title>
        <authorList>
            <consortium name="The Broad Institute Genomics Platform"/>
            <consortium name="The Broad Institute Genome Sequencing Center for Infectious Disease"/>
            <person name="Wu L."/>
            <person name="Ma J."/>
        </authorList>
    </citation>
    <scope>NUCLEOTIDE SEQUENCE [LARGE SCALE GENOMIC DNA]</scope>
    <source>
        <strain evidence="7">CGMCC 1.13574</strain>
    </source>
</reference>
<evidence type="ECO:0000259" key="5">
    <source>
        <dbReference type="PROSITE" id="PS51123"/>
    </source>
</evidence>
<evidence type="ECO:0000256" key="4">
    <source>
        <dbReference type="PROSITE-ProRule" id="PRU00473"/>
    </source>
</evidence>
<keyword evidence="7" id="KW-1185">Reference proteome</keyword>
<dbReference type="InterPro" id="IPR050330">
    <property type="entry name" value="Bact_OuterMem_StrucFunc"/>
</dbReference>
<dbReference type="InterPro" id="IPR006664">
    <property type="entry name" value="OMP_bac"/>
</dbReference>
<dbReference type="Pfam" id="PF00691">
    <property type="entry name" value="OmpA"/>
    <property type="match status" value="1"/>
</dbReference>
<dbReference type="EMBL" id="JBHSGG010000035">
    <property type="protein sequence ID" value="MFC4729043.1"/>
    <property type="molecule type" value="Genomic_DNA"/>
</dbReference>
<dbReference type="RefSeq" id="WP_377005113.1">
    <property type="nucleotide sequence ID" value="NZ_JBHSGG010000035.1"/>
</dbReference>
<dbReference type="Pfam" id="PF01345">
    <property type="entry name" value="DUF11"/>
    <property type="match status" value="1"/>
</dbReference>
<dbReference type="SUPFAM" id="SSF103088">
    <property type="entry name" value="OmpA-like"/>
    <property type="match status" value="1"/>
</dbReference>
<keyword evidence="2 4" id="KW-0472">Membrane</keyword>
<dbReference type="InterPro" id="IPR006665">
    <property type="entry name" value="OmpA-like"/>
</dbReference>
<gene>
    <name evidence="6" type="ORF">ACFO3Q_12785</name>
</gene>
<dbReference type="PROSITE" id="PS51123">
    <property type="entry name" value="OMPA_2"/>
    <property type="match status" value="1"/>
</dbReference>
<dbReference type="CDD" id="cd07185">
    <property type="entry name" value="OmpA_C-like"/>
    <property type="match status" value="1"/>
</dbReference>
<dbReference type="PANTHER" id="PTHR30329">
    <property type="entry name" value="STATOR ELEMENT OF FLAGELLAR MOTOR COMPLEX"/>
    <property type="match status" value="1"/>
</dbReference>
<keyword evidence="3" id="KW-0998">Cell outer membrane</keyword>
<dbReference type="PRINTS" id="PR01021">
    <property type="entry name" value="OMPADOMAIN"/>
</dbReference>
<dbReference type="InterPro" id="IPR001434">
    <property type="entry name" value="OmcB-like_DUF11"/>
</dbReference>
<dbReference type="PANTHER" id="PTHR30329:SF21">
    <property type="entry name" value="LIPOPROTEIN YIAD-RELATED"/>
    <property type="match status" value="1"/>
</dbReference>
<comment type="caution">
    <text evidence="6">The sequence shown here is derived from an EMBL/GenBank/DDBJ whole genome shotgun (WGS) entry which is preliminary data.</text>
</comment>
<feature type="domain" description="OmpA-like" evidence="5">
    <location>
        <begin position="650"/>
        <end position="758"/>
    </location>
</feature>
<organism evidence="6 7">
    <name type="scientific">Coralloluteibacterium thermophilum</name>
    <dbReference type="NCBI Taxonomy" id="2707049"/>
    <lineage>
        <taxon>Bacteria</taxon>
        <taxon>Pseudomonadati</taxon>
        <taxon>Pseudomonadota</taxon>
        <taxon>Gammaproteobacteria</taxon>
        <taxon>Lysobacterales</taxon>
        <taxon>Lysobacteraceae</taxon>
        <taxon>Coralloluteibacterium</taxon>
    </lineage>
</organism>
<protein>
    <submittedName>
        <fullName evidence="6">Ig-like domain-containing protein</fullName>
    </submittedName>
</protein>
<comment type="subcellular location">
    <subcellularLocation>
        <location evidence="1">Cell outer membrane</location>
    </subcellularLocation>
</comment>
<evidence type="ECO:0000313" key="6">
    <source>
        <dbReference type="EMBL" id="MFC4729043.1"/>
    </source>
</evidence>
<dbReference type="Pfam" id="PF17963">
    <property type="entry name" value="Big_9"/>
    <property type="match status" value="2"/>
</dbReference>
<dbReference type="Proteomes" id="UP001595892">
    <property type="component" value="Unassembled WGS sequence"/>
</dbReference>
<dbReference type="InterPro" id="IPR036737">
    <property type="entry name" value="OmpA-like_sf"/>
</dbReference>
<evidence type="ECO:0000256" key="2">
    <source>
        <dbReference type="ARBA" id="ARBA00023136"/>
    </source>
</evidence>
<evidence type="ECO:0000313" key="7">
    <source>
        <dbReference type="Proteomes" id="UP001595892"/>
    </source>
</evidence>
<evidence type="ECO:0000256" key="3">
    <source>
        <dbReference type="ARBA" id="ARBA00023237"/>
    </source>
</evidence>
<sequence>MTTPVLDNDTLDGLPPAVDAVDVTVLVQPANGTVVVGDDGTVTYTPDPGFSGEDVYQYQVCETLNPGNCASATVTVTVLPNRVEAIDDTPGSVGPGEPLDVVVVGNDTSTGAPLDPHSVRVSTPPANGQATCTAGTCTYTPRPGFVGIDTFVYEVCDTSWPVVVCDTATVTIDVEGAATLRLTKTAGVREVRVGDLVRYTLTVENVGEADVTGASLLDTPPAGFSYVGGSLVAEDGRAYATSGYNPIRIDGLSLAVGERTTLHYLLRVGAGVRSGTHVNQVEAFDAAGTSLSNVATAQVRSAVDPLLDESLVVGTVFHDRDGDGWQDSAALSGVHVRGGFAPGAYVAGSTTLDRGDGHQPVADASAPLLHGIALGRIAGRGSEADRSGGNRVVIRQRLREPAFTDDFVLTSSQGITLRMAADGTTTVETSGEAARGLTAAEPVVERRVSAVADGYVVDYVIDNRGIDERGIPGVRIATVEGLLVETDQYGRYHLTGLSGGVRANGRNLILKVDPSTLPPGTVFTTDNPQLRRVTPGLPVRFDFGVQMPATALEGGTERIELELGEVLFAPGSAVLEPRYLPVVEAMAARIDAHAGGDVLIRADGESEALAFERAAALRDALRAAVDPAHADALTVALRAETDDPQTLVALLGEGGTLLGTVLFETDSAEIHPEFGPLLDRLAAFLERRGGGTVTIAGHTDVRGSHAYNAALGLRRAQAVFAALEQRLSPGLRAAVRVEASAGPAAAIGTTREQGERAP</sequence>
<name>A0ABV9NQB8_9GAMM</name>
<dbReference type="NCBIfam" id="TIGR01451">
    <property type="entry name" value="B_ant_repeat"/>
    <property type="match status" value="1"/>
</dbReference>
<dbReference type="Gene3D" id="3.30.1330.60">
    <property type="entry name" value="OmpA-like domain"/>
    <property type="match status" value="1"/>
</dbReference>
<evidence type="ECO:0000256" key="1">
    <source>
        <dbReference type="ARBA" id="ARBA00004442"/>
    </source>
</evidence>
<accession>A0ABV9NQB8</accession>
<proteinExistence type="predicted"/>